<dbReference type="InterPro" id="IPR016155">
    <property type="entry name" value="Mopterin_synth/thiamin_S_b"/>
</dbReference>
<accession>A0A160TS64</accession>
<gene>
    <name evidence="1" type="ORF">MGWOODY_XGa175</name>
</gene>
<dbReference type="SUPFAM" id="SSF54285">
    <property type="entry name" value="MoaD/ThiS"/>
    <property type="match status" value="1"/>
</dbReference>
<organism evidence="1">
    <name type="scientific">hydrothermal vent metagenome</name>
    <dbReference type="NCBI Taxonomy" id="652676"/>
    <lineage>
        <taxon>unclassified sequences</taxon>
        <taxon>metagenomes</taxon>
        <taxon>ecological metagenomes</taxon>
    </lineage>
</organism>
<evidence type="ECO:0000313" key="1">
    <source>
        <dbReference type="EMBL" id="CUS51001.1"/>
    </source>
</evidence>
<name>A0A160TS64_9ZZZZ</name>
<evidence type="ECO:0008006" key="2">
    <source>
        <dbReference type="Google" id="ProtNLM"/>
    </source>
</evidence>
<dbReference type="CDD" id="cd17040">
    <property type="entry name" value="Ubl_MoaD_like"/>
    <property type="match status" value="1"/>
</dbReference>
<dbReference type="EMBL" id="CZRL01000052">
    <property type="protein sequence ID" value="CUS51001.1"/>
    <property type="molecule type" value="Genomic_DNA"/>
</dbReference>
<reference evidence="1" key="1">
    <citation type="submission" date="2015-10" db="EMBL/GenBank/DDBJ databases">
        <authorList>
            <person name="Gilbert D.G."/>
        </authorList>
    </citation>
    <scope>NUCLEOTIDE SEQUENCE</scope>
</reference>
<dbReference type="InterPro" id="IPR012675">
    <property type="entry name" value="Beta-grasp_dom_sf"/>
</dbReference>
<dbReference type="Gene3D" id="3.10.20.30">
    <property type="match status" value="1"/>
</dbReference>
<dbReference type="Pfam" id="PF02597">
    <property type="entry name" value="ThiS"/>
    <property type="match status" value="1"/>
</dbReference>
<dbReference type="AlphaFoldDB" id="A0A160TS64"/>
<dbReference type="InterPro" id="IPR003749">
    <property type="entry name" value="ThiS/MoaD-like"/>
</dbReference>
<proteinExistence type="predicted"/>
<protein>
    <recommendedName>
        <fullName evidence="2">Molybdopterin synthase sulfur carrier subunit</fullName>
    </recommendedName>
</protein>
<sequence length="81" mass="8684">MLKVCLSGPLKAAADGAASVSISAATIRELLRELIEQYPGMQNQLDDGIAVSVNGQIFRDKWSEEIPEGAEVFLLPRIQGG</sequence>